<proteinExistence type="predicted"/>
<evidence type="ECO:0008006" key="2">
    <source>
        <dbReference type="Google" id="ProtNLM"/>
    </source>
</evidence>
<feature type="non-terminal residue" evidence="1">
    <location>
        <position position="114"/>
    </location>
</feature>
<organism evidence="1">
    <name type="scientific">marine metagenome</name>
    <dbReference type="NCBI Taxonomy" id="408172"/>
    <lineage>
        <taxon>unclassified sequences</taxon>
        <taxon>metagenomes</taxon>
        <taxon>ecological metagenomes</taxon>
    </lineage>
</organism>
<dbReference type="Pfam" id="PF13715">
    <property type="entry name" value="CarbopepD_reg_2"/>
    <property type="match status" value="1"/>
</dbReference>
<name>A0A382L892_9ZZZZ</name>
<dbReference type="InterPro" id="IPR013784">
    <property type="entry name" value="Carb-bd-like_fold"/>
</dbReference>
<protein>
    <recommendedName>
        <fullName evidence="2">TonB-dependent receptor plug domain-containing protein</fullName>
    </recommendedName>
</protein>
<reference evidence="1" key="1">
    <citation type="submission" date="2018-05" db="EMBL/GenBank/DDBJ databases">
        <authorList>
            <person name="Lanie J.A."/>
            <person name="Ng W.-L."/>
            <person name="Kazmierczak K.M."/>
            <person name="Andrzejewski T.M."/>
            <person name="Davidsen T.M."/>
            <person name="Wayne K.J."/>
            <person name="Tettelin H."/>
            <person name="Glass J.I."/>
            <person name="Rusch D."/>
            <person name="Podicherti R."/>
            <person name="Tsui H.-C.T."/>
            <person name="Winkler M.E."/>
        </authorList>
    </citation>
    <scope>NUCLEOTIDE SEQUENCE</scope>
</reference>
<dbReference type="AlphaFoldDB" id="A0A382L892"/>
<evidence type="ECO:0000313" key="1">
    <source>
        <dbReference type="EMBL" id="SVC32849.1"/>
    </source>
</evidence>
<sequence length="114" mass="12222">MSNISRALAIVCAIALVLCFTSSSFAQGTAGKITGQVLDSGTNEPLPAASVRIEGTVMGSMADETGNYFILNVPPGEYSLVVNVIGYQPLRVEQVRVQQDFTTYQNFELESTVL</sequence>
<accession>A0A382L892</accession>
<gene>
    <name evidence="1" type="ORF">METZ01_LOCUS285703</name>
</gene>
<dbReference type="SUPFAM" id="SSF49452">
    <property type="entry name" value="Starch-binding domain-like"/>
    <property type="match status" value="1"/>
</dbReference>
<dbReference type="Gene3D" id="2.60.40.1120">
    <property type="entry name" value="Carboxypeptidase-like, regulatory domain"/>
    <property type="match status" value="1"/>
</dbReference>
<dbReference type="GO" id="GO:0030246">
    <property type="term" value="F:carbohydrate binding"/>
    <property type="evidence" value="ECO:0007669"/>
    <property type="project" value="InterPro"/>
</dbReference>
<dbReference type="EMBL" id="UINC01085368">
    <property type="protein sequence ID" value="SVC32849.1"/>
    <property type="molecule type" value="Genomic_DNA"/>
</dbReference>